<dbReference type="GO" id="GO:0030688">
    <property type="term" value="C:preribosome, small subunit precursor"/>
    <property type="evidence" value="ECO:0007669"/>
    <property type="project" value="TreeGrafter"/>
</dbReference>
<feature type="compositionally biased region" description="Basic residues" evidence="3">
    <location>
        <begin position="974"/>
        <end position="983"/>
    </location>
</feature>
<feature type="region of interest" description="Disordered" evidence="3">
    <location>
        <begin position="971"/>
        <end position="997"/>
    </location>
</feature>
<protein>
    <submittedName>
        <fullName evidence="5">Uncharacterized protein LOC34624146</fullName>
    </submittedName>
</protein>
<keyword evidence="1" id="KW-0677">Repeat</keyword>
<dbReference type="Pfam" id="PF22493">
    <property type="entry name" value="PUF_NOP9"/>
    <property type="match status" value="1"/>
</dbReference>
<dbReference type="GO" id="GO:0000472">
    <property type="term" value="P:endonucleolytic cleavage to generate mature 5'-end of SSU-rRNA from (SSU-rRNA, 5.8S rRNA, LSU-rRNA)"/>
    <property type="evidence" value="ECO:0007669"/>
    <property type="project" value="TreeGrafter"/>
</dbReference>
<dbReference type="GO" id="GO:0003723">
    <property type="term" value="F:RNA binding"/>
    <property type="evidence" value="ECO:0007669"/>
    <property type="project" value="InterPro"/>
</dbReference>
<feature type="region of interest" description="Disordered" evidence="3">
    <location>
        <begin position="1"/>
        <end position="61"/>
    </location>
</feature>
<feature type="repeat" description="Pumilio" evidence="2">
    <location>
        <begin position="562"/>
        <end position="599"/>
    </location>
</feature>
<feature type="compositionally biased region" description="Basic residues" evidence="3">
    <location>
        <begin position="1019"/>
        <end position="1028"/>
    </location>
</feature>
<dbReference type="InterPro" id="IPR016024">
    <property type="entry name" value="ARM-type_fold"/>
</dbReference>
<dbReference type="GO" id="GO:0000056">
    <property type="term" value="P:ribosomal small subunit export from nucleus"/>
    <property type="evidence" value="ECO:0007669"/>
    <property type="project" value="TreeGrafter"/>
</dbReference>
<dbReference type="GO" id="GO:0005730">
    <property type="term" value="C:nucleolus"/>
    <property type="evidence" value="ECO:0007669"/>
    <property type="project" value="TreeGrafter"/>
</dbReference>
<keyword evidence="4" id="KW-1185">Reference proteome</keyword>
<gene>
    <name evidence="5" type="primary">LOC34624146</name>
</gene>
<sequence length="1097" mass="119641">MGKRRGGQRHKKKKTEDGTVFAAAEEEADAVEALVPDVGDEEDEDTTSSSRDVSGGLRQGQKQAAPLAAGLSEYFVRIKRLIESCPFQGDLQFEAFVTATLEEIVDRVSKSVRNYRLWVPSSASRACAFLEGAGSHELCARGGRRGVLSGLRRRTDGSGRGGRRKAHTAPLTCSAWEVLATSDLYAGSVSYCASTAVTAGHAVRGTWLQRESLVCRLAHVLQGLLVLSDPKCSRVVEQLISLVANFIAFQEGGRQPEFGSGEVSEAEKLQCRIRCLESYLSLMRAVAPLAPSLAVHPNGSHVLQTLLHSVPAVIEFELTQKKGKSKGKPDAFAVGPLGILRVAASDEQTVEDFFLFMMHKLKSESGGWRSLMQNAIGTHIFRSAIRAAAGIDCLLPAEAAGRRAKRRTRKDSAETLLSPQVSAALSAVLGPKAADSARLAKVPKSLTKALLALAAEATETIKTDPFNLPFDTYAAPGLQVLMLALQARQQEGKTLQDEGGSVRGLGSLEGLFGAMHQASSSSAEAVVQIADALVDSPTGSRILELGLTLLSPERFQIAFSHWILKKANTLAQGRFGNFVLQKILQSSVFQAAHLKQLIQALNFGDCLFASTSAVLWRCAEACRRLQSSYKEFARKMFEAVGVRGGSATPYVWWCLLGLCTPEDLPSELLPGDEKGEEVQPAESDKKENDSEEINKEATSEHERVPLEPSQLRLQDICTPSGCSIVTSLLKFPPATIQPLSAGFKKFIKSCRECKLAVRKWKSKVKGSPPVIEIHPLLELMATNKLASRVIQEIADPANDGIQPSAVQYMIRSLLPFVPLFALDPVGGFVLTSIYNGATPESKRQIVEALLTIEEELKAQNYAAYMKCEIYRYTKSKEEWQTRQEKRSKTRDLFKDILTTPAVEEEEKEETPLPEGLMVSLCALLGRGAEPAASFLGFSIFNWGSAFCTECCVQADPIAKQLIIEHDSNAMRKSDKIKKKKRKNHGEEETEIAADGPADAEAAASIDQIFLDAFDEKQRQQKHRKKKRISSPNGSRESEGPPPAAPPLKSFSSNEQADADPTLDAALFFIEGTNSSISKRELARRRKVEVSFSACRLI</sequence>
<accession>A0A6P6RZ97</accession>
<dbReference type="RefSeq" id="XP_026192844.1">
    <property type="nucleotide sequence ID" value="XM_026337059.1"/>
</dbReference>
<evidence type="ECO:0000313" key="4">
    <source>
        <dbReference type="Proteomes" id="UP000515125"/>
    </source>
</evidence>
<dbReference type="PANTHER" id="PTHR13102:SF0">
    <property type="entry name" value="NUCLEOLAR PROTEIN 9"/>
    <property type="match status" value="1"/>
</dbReference>
<evidence type="ECO:0000313" key="5">
    <source>
        <dbReference type="RefSeq" id="XP_026192844.1"/>
    </source>
</evidence>
<dbReference type="GO" id="GO:0030686">
    <property type="term" value="C:90S preribosome"/>
    <property type="evidence" value="ECO:0007669"/>
    <property type="project" value="TreeGrafter"/>
</dbReference>
<dbReference type="AlphaFoldDB" id="A0A6P6RZ97"/>
<dbReference type="GO" id="GO:0000480">
    <property type="term" value="P:endonucleolytic cleavage in 5'-ETS of tricistronic rRNA transcript (SSU-rRNA, 5.8S rRNA, LSU-rRNA)"/>
    <property type="evidence" value="ECO:0007669"/>
    <property type="project" value="TreeGrafter"/>
</dbReference>
<dbReference type="Proteomes" id="UP000515125">
    <property type="component" value="Unplaced"/>
</dbReference>
<reference evidence="5" key="1">
    <citation type="submission" date="2025-08" db="UniProtKB">
        <authorList>
            <consortium name="RefSeq"/>
        </authorList>
    </citation>
    <scope>IDENTIFICATION</scope>
</reference>
<dbReference type="PANTHER" id="PTHR13102">
    <property type="entry name" value="NUCLEOLAR PROTEIN 9"/>
    <property type="match status" value="1"/>
</dbReference>
<dbReference type="GeneID" id="34624146"/>
<feature type="region of interest" description="Disordered" evidence="3">
    <location>
        <begin position="669"/>
        <end position="706"/>
    </location>
</feature>
<proteinExistence type="predicted"/>
<dbReference type="GO" id="GO:0000447">
    <property type="term" value="P:endonucleolytic cleavage in ITS1 to separate SSU-rRNA from 5.8S rRNA and LSU-rRNA from tricistronic rRNA transcript (SSU-rRNA, 5.8S rRNA, LSU-rRNA)"/>
    <property type="evidence" value="ECO:0007669"/>
    <property type="project" value="TreeGrafter"/>
</dbReference>
<evidence type="ECO:0000256" key="2">
    <source>
        <dbReference type="PROSITE-ProRule" id="PRU00317"/>
    </source>
</evidence>
<organism evidence="4 5">
    <name type="scientific">Cyclospora cayetanensis</name>
    <dbReference type="NCBI Taxonomy" id="88456"/>
    <lineage>
        <taxon>Eukaryota</taxon>
        <taxon>Sar</taxon>
        <taxon>Alveolata</taxon>
        <taxon>Apicomplexa</taxon>
        <taxon>Conoidasida</taxon>
        <taxon>Coccidia</taxon>
        <taxon>Eucoccidiorida</taxon>
        <taxon>Eimeriorina</taxon>
        <taxon>Eimeriidae</taxon>
        <taxon>Cyclospora</taxon>
    </lineage>
</organism>
<dbReference type="InterPro" id="IPR001313">
    <property type="entry name" value="Pumilio_RNA-bd_rpt"/>
</dbReference>
<dbReference type="OrthoDB" id="392571at2759"/>
<dbReference type="SMART" id="SM00025">
    <property type="entry name" value="Pumilio"/>
    <property type="match status" value="4"/>
</dbReference>
<evidence type="ECO:0000256" key="3">
    <source>
        <dbReference type="SAM" id="MobiDB-lite"/>
    </source>
</evidence>
<feature type="compositionally biased region" description="Basic residues" evidence="3">
    <location>
        <begin position="1"/>
        <end position="13"/>
    </location>
</feature>
<dbReference type="SUPFAM" id="SSF48371">
    <property type="entry name" value="ARM repeat"/>
    <property type="match status" value="2"/>
</dbReference>
<dbReference type="PROSITE" id="PS50302">
    <property type="entry name" value="PUM"/>
    <property type="match status" value="1"/>
</dbReference>
<feature type="compositionally biased region" description="Basic and acidic residues" evidence="3">
    <location>
        <begin position="671"/>
        <end position="705"/>
    </location>
</feature>
<dbReference type="InterPro" id="IPR040000">
    <property type="entry name" value="NOP9"/>
</dbReference>
<evidence type="ECO:0000256" key="1">
    <source>
        <dbReference type="ARBA" id="ARBA00022737"/>
    </source>
</evidence>
<feature type="region of interest" description="Disordered" evidence="3">
    <location>
        <begin position="1019"/>
        <end position="1056"/>
    </location>
</feature>
<name>A0A6P6RZ97_9EIME</name>